<protein>
    <submittedName>
        <fullName evidence="1">ADP-ribose diphosphatase</fullName>
        <ecNumber evidence="1">3.6.1.13</ecNumber>
    </submittedName>
</protein>
<dbReference type="Proteomes" id="UP000818624">
    <property type="component" value="Chromosome 3"/>
</dbReference>
<evidence type="ECO:0000313" key="2">
    <source>
        <dbReference type="Proteomes" id="UP000818624"/>
    </source>
</evidence>
<evidence type="ECO:0000313" key="1">
    <source>
        <dbReference type="EMBL" id="WFD48117.1"/>
    </source>
</evidence>
<name>A0ABY8ERJ6_MALFU</name>
<gene>
    <name evidence="1" type="ORF">GLX27_002785</name>
</gene>
<keyword evidence="1" id="KW-0378">Hydrolase</keyword>
<dbReference type="EC" id="3.6.1.13" evidence="1"/>
<dbReference type="GO" id="GO:0047631">
    <property type="term" value="F:ADP-ribose diphosphatase activity"/>
    <property type="evidence" value="ECO:0007669"/>
    <property type="project" value="UniProtKB-EC"/>
</dbReference>
<sequence length="71" mass="8129">MKLCTVEIELAENAPEPVAHPDEGEYIERHLLPLPTLYEELQQFRTKNYAVDARLEHLATGFKLGMDYAAK</sequence>
<dbReference type="Gene3D" id="3.90.79.10">
    <property type="entry name" value="Nucleoside Triphosphate Pyrophosphohydrolase"/>
    <property type="match status" value="1"/>
</dbReference>
<accession>A0ABY8ERJ6</accession>
<reference evidence="1 2" key="1">
    <citation type="journal article" date="2020" name="Elife">
        <title>Loss of centromere function drives karyotype evolution in closely related Malassezia species.</title>
        <authorList>
            <person name="Sankaranarayanan S.R."/>
            <person name="Ianiri G."/>
            <person name="Coelho M.A."/>
            <person name="Reza M.H."/>
            <person name="Thimmappa B.C."/>
            <person name="Ganguly P."/>
            <person name="Vadnala R.N."/>
            <person name="Sun S."/>
            <person name="Siddharthan R."/>
            <person name="Tellgren-Roth C."/>
            <person name="Dawson T.L."/>
            <person name="Heitman J."/>
            <person name="Sanyal K."/>
        </authorList>
    </citation>
    <scope>NUCLEOTIDE SEQUENCE [LARGE SCALE GENOMIC DNA]</scope>
    <source>
        <strain evidence="1">CBS14141</strain>
    </source>
</reference>
<proteinExistence type="predicted"/>
<dbReference type="EMBL" id="CP046236">
    <property type="protein sequence ID" value="WFD48117.1"/>
    <property type="molecule type" value="Genomic_DNA"/>
</dbReference>
<organism evidence="1 2">
    <name type="scientific">Malassezia furfur</name>
    <name type="common">Pityriasis versicolor infection agent</name>
    <name type="synonym">Pityrosporum furfur</name>
    <dbReference type="NCBI Taxonomy" id="55194"/>
    <lineage>
        <taxon>Eukaryota</taxon>
        <taxon>Fungi</taxon>
        <taxon>Dikarya</taxon>
        <taxon>Basidiomycota</taxon>
        <taxon>Ustilaginomycotina</taxon>
        <taxon>Malasseziomycetes</taxon>
        <taxon>Malasseziales</taxon>
        <taxon>Malasseziaceae</taxon>
        <taxon>Malassezia</taxon>
    </lineage>
</organism>
<keyword evidence="2" id="KW-1185">Reference proteome</keyword>